<keyword evidence="3" id="KW-1185">Reference proteome</keyword>
<accession>A0ABU8NBD6</accession>
<dbReference type="EMBL" id="JBBEGL010000008">
    <property type="protein sequence ID" value="MEJ2889706.1"/>
    <property type="molecule type" value="Genomic_DNA"/>
</dbReference>
<organism evidence="2 3">
    <name type="scientific">Actinomycetospora aeridis</name>
    <dbReference type="NCBI Taxonomy" id="3129231"/>
    <lineage>
        <taxon>Bacteria</taxon>
        <taxon>Bacillati</taxon>
        <taxon>Actinomycetota</taxon>
        <taxon>Actinomycetes</taxon>
        <taxon>Pseudonocardiales</taxon>
        <taxon>Pseudonocardiaceae</taxon>
        <taxon>Actinomycetospora</taxon>
    </lineage>
</organism>
<protein>
    <recommendedName>
        <fullName evidence="4">ANTAR domain-containing protein</fullName>
    </recommendedName>
</protein>
<evidence type="ECO:0000313" key="2">
    <source>
        <dbReference type="EMBL" id="MEJ2889706.1"/>
    </source>
</evidence>
<name>A0ABU8NBD6_9PSEU</name>
<gene>
    <name evidence="2" type="ORF">WCD41_24805</name>
</gene>
<evidence type="ECO:0000256" key="1">
    <source>
        <dbReference type="SAM" id="MobiDB-lite"/>
    </source>
</evidence>
<comment type="caution">
    <text evidence="2">The sequence shown here is derived from an EMBL/GenBank/DDBJ whole genome shotgun (WGS) entry which is preliminary data.</text>
</comment>
<feature type="region of interest" description="Disordered" evidence="1">
    <location>
        <begin position="205"/>
        <end position="228"/>
    </location>
</feature>
<evidence type="ECO:0000313" key="3">
    <source>
        <dbReference type="Proteomes" id="UP001370100"/>
    </source>
</evidence>
<proteinExistence type="predicted"/>
<dbReference type="Proteomes" id="UP001370100">
    <property type="component" value="Unassembled WGS sequence"/>
</dbReference>
<sequence>MTDPGEPFGLRESLRLMQAHHNHPDHAGYDPLDALLSVCVDTIPAADAAAISHAQHNSVRSTHLTDPAISEIDRWQEVFAQGPLLDQALASQPYRSVLIVDELVLDAVIEGAIVEAVPPFRSLHSTTLRSERGHRTALDLYARNPNAFGADTSVLADMFAIRAAHLLYGHDDTRADLEHILTTTARRLGLSRATLQALLEEHLGRDSRSLDADQRNEGRQQPPDVPPM</sequence>
<feature type="compositionally biased region" description="Basic and acidic residues" evidence="1">
    <location>
        <begin position="205"/>
        <end position="218"/>
    </location>
</feature>
<dbReference type="RefSeq" id="WP_337717546.1">
    <property type="nucleotide sequence ID" value="NZ_JBBEGL010000008.1"/>
</dbReference>
<evidence type="ECO:0008006" key="4">
    <source>
        <dbReference type="Google" id="ProtNLM"/>
    </source>
</evidence>
<reference evidence="2 3" key="1">
    <citation type="submission" date="2024-03" db="EMBL/GenBank/DDBJ databases">
        <title>Actinomycetospora sp. OC33-EN06, a novel actinomycete isolated from wild orchid (Aerides multiflora).</title>
        <authorList>
            <person name="Suriyachadkun C."/>
        </authorList>
    </citation>
    <scope>NUCLEOTIDE SEQUENCE [LARGE SCALE GENOMIC DNA]</scope>
    <source>
        <strain evidence="2 3">OC33-EN06</strain>
    </source>
</reference>